<name>A0AAD9RKK1_9HYME</name>
<dbReference type="AlphaFoldDB" id="A0AAD9RKK1"/>
<comment type="caution">
    <text evidence="1">The sequence shown here is derived from an EMBL/GenBank/DDBJ whole genome shotgun (WGS) entry which is preliminary data.</text>
</comment>
<reference evidence="1" key="1">
    <citation type="submission" date="2021-08" db="EMBL/GenBank/DDBJ databases">
        <authorList>
            <person name="Misof B."/>
            <person name="Oliver O."/>
            <person name="Podsiadlowski L."/>
            <person name="Donath A."/>
            <person name="Peters R."/>
            <person name="Mayer C."/>
            <person name="Rust J."/>
            <person name="Gunkel S."/>
            <person name="Lesny P."/>
            <person name="Martin S."/>
            <person name="Oeyen J.P."/>
            <person name="Petersen M."/>
            <person name="Panagiotis P."/>
            <person name="Wilbrandt J."/>
            <person name="Tanja T."/>
        </authorList>
    </citation>
    <scope>NUCLEOTIDE SEQUENCE</scope>
    <source>
        <strain evidence="1">GBR_01_08_01A</strain>
        <tissue evidence="1">Thorax + abdomen</tissue>
    </source>
</reference>
<proteinExistence type="predicted"/>
<organism evidence="1 2">
    <name type="scientific">Odynerus spinipes</name>
    <dbReference type="NCBI Taxonomy" id="1348599"/>
    <lineage>
        <taxon>Eukaryota</taxon>
        <taxon>Metazoa</taxon>
        <taxon>Ecdysozoa</taxon>
        <taxon>Arthropoda</taxon>
        <taxon>Hexapoda</taxon>
        <taxon>Insecta</taxon>
        <taxon>Pterygota</taxon>
        <taxon>Neoptera</taxon>
        <taxon>Endopterygota</taxon>
        <taxon>Hymenoptera</taxon>
        <taxon>Apocrita</taxon>
        <taxon>Aculeata</taxon>
        <taxon>Vespoidea</taxon>
        <taxon>Vespidae</taxon>
        <taxon>Eumeninae</taxon>
        <taxon>Odynerus</taxon>
    </lineage>
</organism>
<reference evidence="1" key="2">
    <citation type="journal article" date="2023" name="Commun. Biol.">
        <title>Intrasexual cuticular hydrocarbon dimorphism in a wasp sheds light on hydrocarbon biosynthesis genes in Hymenoptera.</title>
        <authorList>
            <person name="Moris V.C."/>
            <person name="Podsiadlowski L."/>
            <person name="Martin S."/>
            <person name="Oeyen J.P."/>
            <person name="Donath A."/>
            <person name="Petersen M."/>
            <person name="Wilbrandt J."/>
            <person name="Misof B."/>
            <person name="Liedtke D."/>
            <person name="Thamm M."/>
            <person name="Scheiner R."/>
            <person name="Schmitt T."/>
            <person name="Niehuis O."/>
        </authorList>
    </citation>
    <scope>NUCLEOTIDE SEQUENCE</scope>
    <source>
        <strain evidence="1">GBR_01_08_01A</strain>
    </source>
</reference>
<dbReference type="EMBL" id="JAIFRP010000040">
    <property type="protein sequence ID" value="KAK2581366.1"/>
    <property type="molecule type" value="Genomic_DNA"/>
</dbReference>
<accession>A0AAD9RKK1</accession>
<dbReference type="Proteomes" id="UP001258017">
    <property type="component" value="Unassembled WGS sequence"/>
</dbReference>
<protein>
    <submittedName>
        <fullName evidence="1">Uncharacterized protein</fullName>
    </submittedName>
</protein>
<evidence type="ECO:0000313" key="1">
    <source>
        <dbReference type="EMBL" id="KAK2581366.1"/>
    </source>
</evidence>
<sequence length="131" mass="15611">MVSNDIRNYLQAYNETEIDRDECRKIAVEKNRKNQEYNKDLYDKKHKKPRVYKIGDFVLLKNIVTTPAINQKLLLKYKEPYVVDKVLRRDKYLVKDIDGFQLSQKPFSGIFSPDRMKLWEKGNSDDDCDSE</sequence>
<evidence type="ECO:0000313" key="2">
    <source>
        <dbReference type="Proteomes" id="UP001258017"/>
    </source>
</evidence>
<keyword evidence="2" id="KW-1185">Reference proteome</keyword>
<gene>
    <name evidence="1" type="ORF">KPH14_012284</name>
</gene>